<keyword evidence="1" id="KW-0863">Zinc-finger</keyword>
<dbReference type="Gene3D" id="4.10.60.10">
    <property type="entry name" value="Zinc finger, CCHC-type"/>
    <property type="match status" value="1"/>
</dbReference>
<reference evidence="4 5" key="1">
    <citation type="journal article" date="2024" name="Nat. Commun.">
        <title>Phylogenomics reveals the evolutionary origins of lichenization in chlorophyte algae.</title>
        <authorList>
            <person name="Puginier C."/>
            <person name="Libourel C."/>
            <person name="Otte J."/>
            <person name="Skaloud P."/>
            <person name="Haon M."/>
            <person name="Grisel S."/>
            <person name="Petersen M."/>
            <person name="Berrin J.G."/>
            <person name="Delaux P.M."/>
            <person name="Dal Grande F."/>
            <person name="Keller J."/>
        </authorList>
    </citation>
    <scope>NUCLEOTIDE SEQUENCE [LARGE SCALE GENOMIC DNA]</scope>
    <source>
        <strain evidence="4 5">SAG 2036</strain>
    </source>
</reference>
<sequence>MRAPWSSRLQSPGCCWHDGRLRPLLQKEFELVNAIRVYETRLLALTQTSTAQAYVDSFRSLSLKVTFDDDFLQHRFRLGLCKFLRERMIFQKPDSLLELQRQTLLVATEFPAESTADANRMAVPLVAAAYDRKGGKATDRKGESNGSGKRVQRGHCFTCGGKGHWSDTCPKKKQTVNKTKGSFRPGKYDASGRVGRVHAVNVESDVDSASDDELRSGNA</sequence>
<feature type="domain" description="CCHC-type" evidence="3">
    <location>
        <begin position="156"/>
        <end position="171"/>
    </location>
</feature>
<dbReference type="Proteomes" id="UP001465755">
    <property type="component" value="Unassembled WGS sequence"/>
</dbReference>
<dbReference type="EMBL" id="JALJOQ010000020">
    <property type="protein sequence ID" value="KAK9809431.1"/>
    <property type="molecule type" value="Genomic_DNA"/>
</dbReference>
<keyword evidence="1" id="KW-0862">Zinc</keyword>
<evidence type="ECO:0000313" key="4">
    <source>
        <dbReference type="EMBL" id="KAK9809431.1"/>
    </source>
</evidence>
<dbReference type="GO" id="GO:0003676">
    <property type="term" value="F:nucleic acid binding"/>
    <property type="evidence" value="ECO:0007669"/>
    <property type="project" value="InterPro"/>
</dbReference>
<name>A0AAW1PLM1_9CHLO</name>
<dbReference type="AlphaFoldDB" id="A0AAW1PLM1"/>
<comment type="caution">
    <text evidence="4">The sequence shown here is derived from an EMBL/GenBank/DDBJ whole genome shotgun (WGS) entry which is preliminary data.</text>
</comment>
<keyword evidence="5" id="KW-1185">Reference proteome</keyword>
<proteinExistence type="predicted"/>
<dbReference type="SUPFAM" id="SSF57756">
    <property type="entry name" value="Retrovirus zinc finger-like domains"/>
    <property type="match status" value="1"/>
</dbReference>
<evidence type="ECO:0000256" key="2">
    <source>
        <dbReference type="SAM" id="MobiDB-lite"/>
    </source>
</evidence>
<evidence type="ECO:0000259" key="3">
    <source>
        <dbReference type="PROSITE" id="PS50158"/>
    </source>
</evidence>
<protein>
    <recommendedName>
        <fullName evidence="3">CCHC-type domain-containing protein</fullName>
    </recommendedName>
</protein>
<dbReference type="InterPro" id="IPR036875">
    <property type="entry name" value="Znf_CCHC_sf"/>
</dbReference>
<feature type="compositionally biased region" description="Basic and acidic residues" evidence="2">
    <location>
        <begin position="134"/>
        <end position="143"/>
    </location>
</feature>
<feature type="region of interest" description="Disordered" evidence="2">
    <location>
        <begin position="134"/>
        <end position="153"/>
    </location>
</feature>
<gene>
    <name evidence="4" type="ORF">WJX73_006527</name>
</gene>
<dbReference type="GO" id="GO:0008270">
    <property type="term" value="F:zinc ion binding"/>
    <property type="evidence" value="ECO:0007669"/>
    <property type="project" value="UniProtKB-KW"/>
</dbReference>
<dbReference type="InterPro" id="IPR001878">
    <property type="entry name" value="Znf_CCHC"/>
</dbReference>
<accession>A0AAW1PLM1</accession>
<evidence type="ECO:0000256" key="1">
    <source>
        <dbReference type="PROSITE-ProRule" id="PRU00047"/>
    </source>
</evidence>
<keyword evidence="1" id="KW-0479">Metal-binding</keyword>
<dbReference type="PROSITE" id="PS50158">
    <property type="entry name" value="ZF_CCHC"/>
    <property type="match status" value="1"/>
</dbReference>
<organism evidence="4 5">
    <name type="scientific">Symbiochloris irregularis</name>
    <dbReference type="NCBI Taxonomy" id="706552"/>
    <lineage>
        <taxon>Eukaryota</taxon>
        <taxon>Viridiplantae</taxon>
        <taxon>Chlorophyta</taxon>
        <taxon>core chlorophytes</taxon>
        <taxon>Trebouxiophyceae</taxon>
        <taxon>Trebouxiales</taxon>
        <taxon>Trebouxiaceae</taxon>
        <taxon>Symbiochloris</taxon>
    </lineage>
</organism>
<feature type="region of interest" description="Disordered" evidence="2">
    <location>
        <begin position="170"/>
        <end position="190"/>
    </location>
</feature>
<evidence type="ECO:0000313" key="5">
    <source>
        <dbReference type="Proteomes" id="UP001465755"/>
    </source>
</evidence>